<dbReference type="Pfam" id="PF07345">
    <property type="entry name" value="ATPaseInh_sub_z"/>
    <property type="match status" value="1"/>
</dbReference>
<evidence type="ECO:0000313" key="2">
    <source>
        <dbReference type="Proteomes" id="UP001069802"/>
    </source>
</evidence>
<dbReference type="Proteomes" id="UP001069802">
    <property type="component" value="Unassembled WGS sequence"/>
</dbReference>
<dbReference type="InterPro" id="IPR038293">
    <property type="entry name" value="ATPase_inh_sub_z_sf"/>
</dbReference>
<gene>
    <name evidence="1" type="ORF">O4H49_07435</name>
</gene>
<comment type="caution">
    <text evidence="1">The sequence shown here is derived from an EMBL/GenBank/DDBJ whole genome shotgun (WGS) entry which is preliminary data.</text>
</comment>
<accession>A0ABT4LI48</accession>
<keyword evidence="2" id="KW-1185">Reference proteome</keyword>
<protein>
    <submittedName>
        <fullName evidence="1">DUF1476 domain-containing protein</fullName>
    </submittedName>
</protein>
<dbReference type="InterPro" id="IPR009945">
    <property type="entry name" value="ATPase_inh_sub_z"/>
</dbReference>
<reference evidence="1" key="1">
    <citation type="submission" date="2022-12" db="EMBL/GenBank/DDBJ databases">
        <title>Bacterial isolates from different developmental stages of Nematostella vectensis.</title>
        <authorList>
            <person name="Fraune S."/>
        </authorList>
    </citation>
    <scope>NUCLEOTIDE SEQUENCE</scope>
    <source>
        <strain evidence="1">G21630-S1</strain>
    </source>
</reference>
<proteinExistence type="predicted"/>
<dbReference type="RefSeq" id="WP_269422790.1">
    <property type="nucleotide sequence ID" value="NZ_JAPWGY010000002.1"/>
</dbReference>
<dbReference type="PIRSF" id="PIRSF031780">
    <property type="entry name" value="UCP031780"/>
    <property type="match status" value="1"/>
</dbReference>
<dbReference type="EMBL" id="JAPWGY010000002">
    <property type="protein sequence ID" value="MCZ4280605.1"/>
    <property type="molecule type" value="Genomic_DNA"/>
</dbReference>
<dbReference type="Gene3D" id="1.10.790.20">
    <property type="entry name" value="Domain of unknown function DUF1476"/>
    <property type="match status" value="1"/>
</dbReference>
<sequence>MTTAFNELEKAHENKFQHDLELQFKAKARRNHLVGLWAAELLGLKNGEAHKYAEELVGLHIKDTGWQQIHHRILSDFSHRGVQKSAHQIERTIHELMAEADYQIRNE</sequence>
<organism evidence="1 2">
    <name type="scientific">Kiloniella laminariae</name>
    <dbReference type="NCBI Taxonomy" id="454162"/>
    <lineage>
        <taxon>Bacteria</taxon>
        <taxon>Pseudomonadati</taxon>
        <taxon>Pseudomonadota</taxon>
        <taxon>Alphaproteobacteria</taxon>
        <taxon>Rhodospirillales</taxon>
        <taxon>Kiloniellaceae</taxon>
        <taxon>Kiloniella</taxon>
    </lineage>
</organism>
<name>A0ABT4LI48_9PROT</name>
<evidence type="ECO:0000313" key="1">
    <source>
        <dbReference type="EMBL" id="MCZ4280605.1"/>
    </source>
</evidence>